<dbReference type="EMBL" id="JAIWYP010000006">
    <property type="protein sequence ID" value="KAH3812625.1"/>
    <property type="molecule type" value="Genomic_DNA"/>
</dbReference>
<sequence length="52" mass="5754">MFIKERIQVLPLSPSILPFLLPTTLLPTLKPLDKPSAAPETPIGLREVAPRH</sequence>
<proteinExistence type="predicted"/>
<keyword evidence="3" id="KW-1185">Reference proteome</keyword>
<dbReference type="Proteomes" id="UP000828390">
    <property type="component" value="Unassembled WGS sequence"/>
</dbReference>
<dbReference type="AlphaFoldDB" id="A0A9D4GCN9"/>
<organism evidence="2 3">
    <name type="scientific">Dreissena polymorpha</name>
    <name type="common">Zebra mussel</name>
    <name type="synonym">Mytilus polymorpha</name>
    <dbReference type="NCBI Taxonomy" id="45954"/>
    <lineage>
        <taxon>Eukaryota</taxon>
        <taxon>Metazoa</taxon>
        <taxon>Spiralia</taxon>
        <taxon>Lophotrochozoa</taxon>
        <taxon>Mollusca</taxon>
        <taxon>Bivalvia</taxon>
        <taxon>Autobranchia</taxon>
        <taxon>Heteroconchia</taxon>
        <taxon>Euheterodonta</taxon>
        <taxon>Imparidentia</taxon>
        <taxon>Neoheterodontei</taxon>
        <taxon>Myida</taxon>
        <taxon>Dreissenoidea</taxon>
        <taxon>Dreissenidae</taxon>
        <taxon>Dreissena</taxon>
    </lineage>
</organism>
<evidence type="ECO:0000313" key="2">
    <source>
        <dbReference type="EMBL" id="KAH3812625.1"/>
    </source>
</evidence>
<comment type="caution">
    <text evidence="2">The sequence shown here is derived from an EMBL/GenBank/DDBJ whole genome shotgun (WGS) entry which is preliminary data.</text>
</comment>
<reference evidence="2" key="1">
    <citation type="journal article" date="2019" name="bioRxiv">
        <title>The Genome of the Zebra Mussel, Dreissena polymorpha: A Resource for Invasive Species Research.</title>
        <authorList>
            <person name="McCartney M.A."/>
            <person name="Auch B."/>
            <person name="Kono T."/>
            <person name="Mallez S."/>
            <person name="Zhang Y."/>
            <person name="Obille A."/>
            <person name="Becker A."/>
            <person name="Abrahante J.E."/>
            <person name="Garbe J."/>
            <person name="Badalamenti J.P."/>
            <person name="Herman A."/>
            <person name="Mangelson H."/>
            <person name="Liachko I."/>
            <person name="Sullivan S."/>
            <person name="Sone E.D."/>
            <person name="Koren S."/>
            <person name="Silverstein K.A.T."/>
            <person name="Beckman K.B."/>
            <person name="Gohl D.M."/>
        </authorList>
    </citation>
    <scope>NUCLEOTIDE SEQUENCE</scope>
    <source>
        <strain evidence="2">Duluth1</strain>
        <tissue evidence="2">Whole animal</tissue>
    </source>
</reference>
<reference evidence="2" key="2">
    <citation type="submission" date="2020-11" db="EMBL/GenBank/DDBJ databases">
        <authorList>
            <person name="McCartney M.A."/>
            <person name="Auch B."/>
            <person name="Kono T."/>
            <person name="Mallez S."/>
            <person name="Becker A."/>
            <person name="Gohl D.M."/>
            <person name="Silverstein K.A.T."/>
            <person name="Koren S."/>
            <person name="Bechman K.B."/>
            <person name="Herman A."/>
            <person name="Abrahante J.E."/>
            <person name="Garbe J."/>
        </authorList>
    </citation>
    <scope>NUCLEOTIDE SEQUENCE</scope>
    <source>
        <strain evidence="2">Duluth1</strain>
        <tissue evidence="2">Whole animal</tissue>
    </source>
</reference>
<evidence type="ECO:0000313" key="3">
    <source>
        <dbReference type="Proteomes" id="UP000828390"/>
    </source>
</evidence>
<protein>
    <submittedName>
        <fullName evidence="2">Uncharacterized protein</fullName>
    </submittedName>
</protein>
<accession>A0A9D4GCN9</accession>
<gene>
    <name evidence="2" type="ORF">DPMN_141061</name>
</gene>
<evidence type="ECO:0000256" key="1">
    <source>
        <dbReference type="SAM" id="MobiDB-lite"/>
    </source>
</evidence>
<feature type="region of interest" description="Disordered" evidence="1">
    <location>
        <begin position="31"/>
        <end position="52"/>
    </location>
</feature>
<name>A0A9D4GCN9_DREPO</name>